<accession>A0A645E6B8</accession>
<organism evidence="1">
    <name type="scientific">bioreactor metagenome</name>
    <dbReference type="NCBI Taxonomy" id="1076179"/>
    <lineage>
        <taxon>unclassified sequences</taxon>
        <taxon>metagenomes</taxon>
        <taxon>ecological metagenomes</taxon>
    </lineage>
</organism>
<comment type="caution">
    <text evidence="1">The sequence shown here is derived from an EMBL/GenBank/DDBJ whole genome shotgun (WGS) entry which is preliminary data.</text>
</comment>
<evidence type="ECO:0000313" key="1">
    <source>
        <dbReference type="EMBL" id="MPM97340.1"/>
    </source>
</evidence>
<reference evidence="1" key="1">
    <citation type="submission" date="2019-08" db="EMBL/GenBank/DDBJ databases">
        <authorList>
            <person name="Kucharzyk K."/>
            <person name="Murdoch R.W."/>
            <person name="Higgins S."/>
            <person name="Loffler F."/>
        </authorList>
    </citation>
    <scope>NUCLEOTIDE SEQUENCE</scope>
</reference>
<sequence>MTRVWRLCAIELPECDGIYEVRLSKRNDLLSPEIETIMEFKNGDWYLRVPEWINEYKVHAWRQR</sequence>
<dbReference type="EMBL" id="VSSQ01043628">
    <property type="protein sequence ID" value="MPM97340.1"/>
    <property type="molecule type" value="Genomic_DNA"/>
</dbReference>
<protein>
    <submittedName>
        <fullName evidence="1">Uncharacterized protein</fullName>
    </submittedName>
</protein>
<proteinExistence type="predicted"/>
<gene>
    <name evidence="1" type="ORF">SDC9_144513</name>
</gene>
<name>A0A645E6B8_9ZZZZ</name>
<dbReference type="AlphaFoldDB" id="A0A645E6B8"/>